<dbReference type="SUPFAM" id="SSF56601">
    <property type="entry name" value="beta-lactamase/transpeptidase-like"/>
    <property type="match status" value="1"/>
</dbReference>
<organism evidence="1 2">
    <name type="scientific">Benzoatithermus flavus</name>
    <dbReference type="NCBI Taxonomy" id="3108223"/>
    <lineage>
        <taxon>Bacteria</taxon>
        <taxon>Pseudomonadati</taxon>
        <taxon>Pseudomonadota</taxon>
        <taxon>Alphaproteobacteria</taxon>
        <taxon>Geminicoccales</taxon>
        <taxon>Geminicoccaceae</taxon>
        <taxon>Benzoatithermus</taxon>
    </lineage>
</organism>
<reference evidence="1 2" key="1">
    <citation type="submission" date="2024-01" db="EMBL/GenBank/DDBJ databases">
        <title>Multi-omics insights into the function and evolution of sodium benzoate biodegradation pathways in Benzoatithermus flavus gen. nov., sp. nov. from hot spring.</title>
        <authorList>
            <person name="Hu C.-J."/>
            <person name="Li W.-J."/>
        </authorList>
    </citation>
    <scope>NUCLEOTIDE SEQUENCE [LARGE SCALE GENOMIC DNA]</scope>
    <source>
        <strain evidence="1 2">SYSU G07066</strain>
    </source>
</reference>
<dbReference type="RefSeq" id="WP_418161310.1">
    <property type="nucleotide sequence ID" value="NZ_JBBLZC010000027.1"/>
</dbReference>
<dbReference type="InterPro" id="IPR012338">
    <property type="entry name" value="Beta-lactam/transpept-like"/>
</dbReference>
<evidence type="ECO:0000313" key="2">
    <source>
        <dbReference type="Proteomes" id="UP001375743"/>
    </source>
</evidence>
<dbReference type="Proteomes" id="UP001375743">
    <property type="component" value="Unassembled WGS sequence"/>
</dbReference>
<dbReference type="Pfam" id="PF06089">
    <property type="entry name" value="Asparaginase_II"/>
    <property type="match status" value="1"/>
</dbReference>
<evidence type="ECO:0000313" key="1">
    <source>
        <dbReference type="EMBL" id="MEK0085462.1"/>
    </source>
</evidence>
<accession>A0ABU8XW81</accession>
<comment type="caution">
    <text evidence="1">The sequence shown here is derived from an EMBL/GenBank/DDBJ whole genome shotgun (WGS) entry which is preliminary data.</text>
</comment>
<dbReference type="PANTHER" id="PTHR42110">
    <property type="entry name" value="L-ASPARAGINASE, PUTATIVE (AFU_ORTHOLOGUE AFUA_3G11890)-RELATED"/>
    <property type="match status" value="1"/>
</dbReference>
<dbReference type="EMBL" id="JBBLZC010000027">
    <property type="protein sequence ID" value="MEK0085462.1"/>
    <property type="molecule type" value="Genomic_DNA"/>
</dbReference>
<protein>
    <submittedName>
        <fullName evidence="1">Asparaginase</fullName>
    </submittedName>
</protein>
<sequence>MATTPVAIEVWRGERVESRHRVRACVVDADGRTVLAVGDVDEPVFPRSAVKPFQALALLETGAADRYGVSDAEIALACASHGGEPEHVSLVEAWLKRLGLDESALACGPHPPLYAPAAAALIREGKTPRRVHNNCSGKHTGMLAAALQLETPTKGYEHVHHPVQRHVAAAIAELSGLEALPEPGIDGCSLPNHPLPLRGLARAAARLADPSGLAPMRAKALERVAHAMRAHPRLVAGTGRCCTAVMEATSDVVAKTGAEGVYLAAVCGRGLGVAVKAEDGATRAAEAAFLAVLDHLDALDERAKATLAPFMRPVLRNFAGLTVGRIAPVPGWPAAS</sequence>
<dbReference type="PANTHER" id="PTHR42110:SF1">
    <property type="entry name" value="L-ASPARAGINASE, PUTATIVE (AFU_ORTHOLOGUE AFUA_3G11890)-RELATED"/>
    <property type="match status" value="1"/>
</dbReference>
<gene>
    <name evidence="1" type="ORF">U1T56_20100</name>
</gene>
<name>A0ABU8XW81_9PROT</name>
<proteinExistence type="predicted"/>
<keyword evidence="2" id="KW-1185">Reference proteome</keyword>
<dbReference type="InterPro" id="IPR010349">
    <property type="entry name" value="Asparaginase_II"/>
</dbReference>